<proteinExistence type="predicted"/>
<accession>A0A0C2VP02</accession>
<evidence type="ECO:0000313" key="1">
    <source>
        <dbReference type="EMBL" id="KIL45733.1"/>
    </source>
</evidence>
<dbReference type="EMBL" id="JXRP01000017">
    <property type="protein sequence ID" value="KIL45733.1"/>
    <property type="molecule type" value="Genomic_DNA"/>
</dbReference>
<comment type="caution">
    <text evidence="1">The sequence shown here is derived from an EMBL/GenBank/DDBJ whole genome shotgun (WGS) entry which is preliminary data.</text>
</comment>
<gene>
    <name evidence="1" type="ORF">KP78_20820</name>
</gene>
<dbReference type="AlphaFoldDB" id="A0A0C2VP02"/>
<dbReference type="STRING" id="889306.KP78_20820"/>
<keyword evidence="2" id="KW-1185">Reference proteome</keyword>
<dbReference type="Proteomes" id="UP000031938">
    <property type="component" value="Unassembled WGS sequence"/>
</dbReference>
<dbReference type="RefSeq" id="WP_041088462.1">
    <property type="nucleotide sequence ID" value="NZ_JXRP01000017.1"/>
</dbReference>
<sequence length="148" mass="17226">MTTTTMERKTKVKKQESNERVMDLLAPVLRERYNVKFVLVALFDAAANQDLTEKRVKHILEEELPKMNELIELLKGIKTPKVVSLMEAMVRQGCDPRTLLLALLKELVDNKSLTYDRVRQIIEKDFSDIEELYKNILNKKKARRGVLV</sequence>
<evidence type="ECO:0000313" key="2">
    <source>
        <dbReference type="Proteomes" id="UP000031938"/>
    </source>
</evidence>
<dbReference type="PATRIC" id="fig|889306.3.peg.2099"/>
<organism evidence="1 2">
    <name type="scientific">Jeotgalibacillus soli</name>
    <dbReference type="NCBI Taxonomy" id="889306"/>
    <lineage>
        <taxon>Bacteria</taxon>
        <taxon>Bacillati</taxon>
        <taxon>Bacillota</taxon>
        <taxon>Bacilli</taxon>
        <taxon>Bacillales</taxon>
        <taxon>Caryophanaceae</taxon>
        <taxon>Jeotgalibacillus</taxon>
    </lineage>
</organism>
<reference evidence="1 2" key="1">
    <citation type="submission" date="2015-01" db="EMBL/GenBank/DDBJ databases">
        <title>Genome sequencing of Jeotgalibacillus soli.</title>
        <authorList>
            <person name="Goh K.M."/>
            <person name="Chan K.-G."/>
            <person name="Yaakop A.S."/>
            <person name="Ee R."/>
            <person name="Gan H.M."/>
            <person name="Chan C.S."/>
        </authorList>
    </citation>
    <scope>NUCLEOTIDE SEQUENCE [LARGE SCALE GENOMIC DNA]</scope>
    <source>
        <strain evidence="1 2">P9</strain>
    </source>
</reference>
<name>A0A0C2VP02_9BACL</name>
<protein>
    <submittedName>
        <fullName evidence="1">Uncharacterized protein</fullName>
    </submittedName>
</protein>